<accession>A0A2N0VJX7</accession>
<evidence type="ECO:0000313" key="1">
    <source>
        <dbReference type="EMBL" id="PKD44493.1"/>
    </source>
</evidence>
<dbReference type="Pfam" id="PF05402">
    <property type="entry name" value="PqqD"/>
    <property type="match status" value="1"/>
</dbReference>
<dbReference type="InterPro" id="IPR027599">
    <property type="entry name" value="PqqD-rel_X"/>
</dbReference>
<name>A0A2N0VJX7_9BACT</name>
<dbReference type="InterPro" id="IPR008792">
    <property type="entry name" value="PQQD"/>
</dbReference>
<dbReference type="RefSeq" id="WP_101071783.1">
    <property type="nucleotide sequence ID" value="NZ_PISP01000001.1"/>
</dbReference>
<dbReference type="EMBL" id="PISP01000001">
    <property type="protein sequence ID" value="PKD44493.1"/>
    <property type="molecule type" value="Genomic_DNA"/>
</dbReference>
<sequence>MKIKKSLAISETGFVFDPSTGDSYTLNPTALEIIQLLKKDHSPEQISEIITQKYDVDESAFERYFYDFIGMLRQMQLVALDDE</sequence>
<gene>
    <name evidence="1" type="ORF">CWD77_03230</name>
</gene>
<protein>
    <submittedName>
        <fullName evidence="1">HPr-rel-A system PqqD family protein</fullName>
    </submittedName>
</protein>
<evidence type="ECO:0000313" key="2">
    <source>
        <dbReference type="Proteomes" id="UP000233398"/>
    </source>
</evidence>
<comment type="caution">
    <text evidence="1">The sequence shown here is derived from an EMBL/GenBank/DDBJ whole genome shotgun (WGS) entry which is preliminary data.</text>
</comment>
<organism evidence="1 2">
    <name type="scientific">Rhodohalobacter barkolensis</name>
    <dbReference type="NCBI Taxonomy" id="2053187"/>
    <lineage>
        <taxon>Bacteria</taxon>
        <taxon>Pseudomonadati</taxon>
        <taxon>Balneolota</taxon>
        <taxon>Balneolia</taxon>
        <taxon>Balneolales</taxon>
        <taxon>Balneolaceae</taxon>
        <taxon>Rhodohalobacter</taxon>
    </lineage>
</organism>
<dbReference type="NCBIfam" id="TIGR04353">
    <property type="entry name" value="PqqD_rel_X"/>
    <property type="match status" value="1"/>
</dbReference>
<dbReference type="Gene3D" id="1.10.10.1150">
    <property type="entry name" value="Coenzyme PQQ synthesis protein D (PqqD)"/>
    <property type="match status" value="1"/>
</dbReference>
<dbReference type="Proteomes" id="UP000233398">
    <property type="component" value="Unassembled WGS sequence"/>
</dbReference>
<reference evidence="1 2" key="1">
    <citation type="submission" date="2017-11" db="EMBL/GenBank/DDBJ databases">
        <title>Rhodohalobacter 15182 sp. nov., isolated from a salt lake.</title>
        <authorList>
            <person name="Han S."/>
        </authorList>
    </citation>
    <scope>NUCLEOTIDE SEQUENCE [LARGE SCALE GENOMIC DNA]</scope>
    <source>
        <strain evidence="1 2">15182</strain>
    </source>
</reference>
<keyword evidence="2" id="KW-1185">Reference proteome</keyword>
<dbReference type="OrthoDB" id="1495225at2"/>
<dbReference type="InterPro" id="IPR041881">
    <property type="entry name" value="PqqD_sf"/>
</dbReference>
<proteinExistence type="predicted"/>
<dbReference type="AlphaFoldDB" id="A0A2N0VJX7"/>